<proteinExistence type="predicted"/>
<evidence type="ECO:0000313" key="2">
    <source>
        <dbReference type="Proteomes" id="UP000004754"/>
    </source>
</evidence>
<sequence>MVESSSSQGLASIVKLQINYFKIYYILYHKGKIYGMECFNSKKGQNYYCGNI</sequence>
<evidence type="ECO:0000313" key="1">
    <source>
        <dbReference type="EMBL" id="EFV00536.1"/>
    </source>
</evidence>
<keyword evidence="2" id="KW-1185">Reference proteome</keyword>
<dbReference type="Proteomes" id="UP000004754">
    <property type="component" value="Unassembled WGS sequence"/>
</dbReference>
<accession>E6MK17</accession>
<dbReference type="AlphaFoldDB" id="E6MK17"/>
<dbReference type="EMBL" id="AEQN01000033">
    <property type="protein sequence ID" value="EFV00536.1"/>
    <property type="molecule type" value="Genomic_DNA"/>
</dbReference>
<protein>
    <submittedName>
        <fullName evidence="1">Uncharacterized protein</fullName>
    </submittedName>
</protein>
<organism evidence="1 2">
    <name type="scientific">Pseudoramibacter alactolyticus ATCC 23263</name>
    <dbReference type="NCBI Taxonomy" id="887929"/>
    <lineage>
        <taxon>Bacteria</taxon>
        <taxon>Bacillati</taxon>
        <taxon>Bacillota</taxon>
        <taxon>Clostridia</taxon>
        <taxon>Eubacteriales</taxon>
        <taxon>Eubacteriaceae</taxon>
        <taxon>Pseudoramibacter</taxon>
    </lineage>
</organism>
<comment type="caution">
    <text evidence="1">The sequence shown here is derived from an EMBL/GenBank/DDBJ whole genome shotgun (WGS) entry which is preliminary data.</text>
</comment>
<dbReference type="STRING" id="887929.HMP0721_2353"/>
<gene>
    <name evidence="1" type="ORF">HMP0721_2353</name>
</gene>
<dbReference type="HOGENOM" id="CLU_3083674_0_0_9"/>
<name>E6MK17_9FIRM</name>
<reference evidence="1 2" key="1">
    <citation type="submission" date="2010-12" db="EMBL/GenBank/DDBJ databases">
        <authorList>
            <person name="Muzny D."/>
            <person name="Qin X."/>
            <person name="Deng J."/>
            <person name="Jiang H."/>
            <person name="Liu Y."/>
            <person name="Qu J."/>
            <person name="Song X.-Z."/>
            <person name="Zhang L."/>
            <person name="Thornton R."/>
            <person name="Coyle M."/>
            <person name="Francisco L."/>
            <person name="Jackson L."/>
            <person name="Javaid M."/>
            <person name="Korchina V."/>
            <person name="Kovar C."/>
            <person name="Mata R."/>
            <person name="Mathew T."/>
            <person name="Ngo R."/>
            <person name="Nguyen L."/>
            <person name="Nguyen N."/>
            <person name="Okwuonu G."/>
            <person name="Ongeri F."/>
            <person name="Pham C."/>
            <person name="Simmons D."/>
            <person name="Wilczek-Boney K."/>
            <person name="Hale W."/>
            <person name="Jakkamsetti A."/>
            <person name="Pham P."/>
            <person name="Ruth R."/>
            <person name="San Lucas F."/>
            <person name="Warren J."/>
            <person name="Zhang J."/>
            <person name="Zhao Z."/>
            <person name="Zhou C."/>
            <person name="Zhu D."/>
            <person name="Lee S."/>
            <person name="Bess C."/>
            <person name="Blankenburg K."/>
            <person name="Forbes L."/>
            <person name="Fu Q."/>
            <person name="Gubbala S."/>
            <person name="Hirani K."/>
            <person name="Jayaseelan J.C."/>
            <person name="Lara F."/>
            <person name="Munidasa M."/>
            <person name="Palculict T."/>
            <person name="Patil S."/>
            <person name="Pu L.-L."/>
            <person name="Saada N."/>
            <person name="Tang L."/>
            <person name="Weissenberger G."/>
            <person name="Zhu Y."/>
            <person name="Hemphill L."/>
            <person name="Shang Y."/>
            <person name="Youmans B."/>
            <person name="Ayvaz T."/>
            <person name="Ross M."/>
            <person name="Santibanez J."/>
            <person name="Aqrawi P."/>
            <person name="Gross S."/>
            <person name="Joshi V."/>
            <person name="Fowler G."/>
            <person name="Nazareth L."/>
            <person name="Reid J."/>
            <person name="Worley K."/>
            <person name="Petrosino J."/>
            <person name="Highlander S."/>
            <person name="Gibbs R."/>
        </authorList>
    </citation>
    <scope>NUCLEOTIDE SEQUENCE [LARGE SCALE GENOMIC DNA]</scope>
    <source>
        <strain evidence="1 2">ATCC 23263</strain>
    </source>
</reference>